<keyword evidence="3" id="KW-0597">Phosphoprotein</keyword>
<dbReference type="CDD" id="cd23023">
    <property type="entry name" value="zf-HIT_BCD1"/>
    <property type="match status" value="1"/>
</dbReference>
<comment type="subunit">
    <text evidence="10">Interacts with FBL, SNU13, NOP58, NUFIP1, RUVBL1, RUVBL2 and TAF9. Interacts (via HIT-type zinc finger) with the RUVBL1/RUVBL2 complex in the presence of ADP.</text>
</comment>
<evidence type="ECO:0000313" key="16">
    <source>
        <dbReference type="EMBL" id="KZZ98600.1"/>
    </source>
</evidence>
<dbReference type="Proteomes" id="UP000078544">
    <property type="component" value="Unassembled WGS sequence"/>
</dbReference>
<keyword evidence="1" id="KW-1017">Isopeptide bond</keyword>
<comment type="function">
    <text evidence="8">Required for box C/D snoRNAs accumulation involved in snoRNA processing, snoRNA transport to the nucleolus and ribosome biogenesis.</text>
</comment>
<dbReference type="InterPro" id="IPR051639">
    <property type="entry name" value="BCD1"/>
</dbReference>
<feature type="compositionally biased region" description="Basic and acidic residues" evidence="14">
    <location>
        <begin position="352"/>
        <end position="369"/>
    </location>
</feature>
<evidence type="ECO:0000256" key="6">
    <source>
        <dbReference type="ARBA" id="ARBA00022833"/>
    </source>
</evidence>
<evidence type="ECO:0000256" key="5">
    <source>
        <dbReference type="ARBA" id="ARBA00022771"/>
    </source>
</evidence>
<evidence type="ECO:0000256" key="7">
    <source>
        <dbReference type="ARBA" id="ARBA00022843"/>
    </source>
</evidence>
<proteinExistence type="inferred from homology"/>
<evidence type="ECO:0000256" key="13">
    <source>
        <dbReference type="PROSITE-ProRule" id="PRU00453"/>
    </source>
</evidence>
<evidence type="ECO:0000256" key="9">
    <source>
        <dbReference type="ARBA" id="ARBA00049654"/>
    </source>
</evidence>
<evidence type="ECO:0000256" key="12">
    <source>
        <dbReference type="ARBA" id="ARBA00077531"/>
    </source>
</evidence>
<feature type="domain" description="HIT-type" evidence="15">
    <location>
        <begin position="10"/>
        <end position="44"/>
    </location>
</feature>
<dbReference type="GO" id="GO:0000492">
    <property type="term" value="P:box C/D snoRNP assembly"/>
    <property type="evidence" value="ECO:0007669"/>
    <property type="project" value="TreeGrafter"/>
</dbReference>
<dbReference type="Pfam" id="PF04438">
    <property type="entry name" value="zf-HIT"/>
    <property type="match status" value="1"/>
</dbReference>
<keyword evidence="2" id="KW-0690">Ribosome biogenesis</keyword>
<accession>A0A166PRG6</accession>
<keyword evidence="7" id="KW-0832">Ubl conjugation</keyword>
<organism evidence="16 17">
    <name type="scientific">Moelleriella libera RCEF 2490</name>
    <dbReference type="NCBI Taxonomy" id="1081109"/>
    <lineage>
        <taxon>Eukaryota</taxon>
        <taxon>Fungi</taxon>
        <taxon>Dikarya</taxon>
        <taxon>Ascomycota</taxon>
        <taxon>Pezizomycotina</taxon>
        <taxon>Sordariomycetes</taxon>
        <taxon>Hypocreomycetidae</taxon>
        <taxon>Hypocreales</taxon>
        <taxon>Clavicipitaceae</taxon>
        <taxon>Moelleriella</taxon>
    </lineage>
</organism>
<dbReference type="STRING" id="1081109.A0A166PRG6"/>
<keyword evidence="6" id="KW-0862">Zinc</keyword>
<feature type="compositionally biased region" description="Acidic residues" evidence="14">
    <location>
        <begin position="399"/>
        <end position="420"/>
    </location>
</feature>
<feature type="region of interest" description="Disordered" evidence="14">
    <location>
        <begin position="217"/>
        <end position="238"/>
    </location>
</feature>
<dbReference type="Pfam" id="PF25790">
    <property type="entry name" value="BCD1"/>
    <property type="match status" value="1"/>
</dbReference>
<dbReference type="Gene3D" id="3.30.60.190">
    <property type="match status" value="1"/>
</dbReference>
<evidence type="ECO:0000256" key="8">
    <source>
        <dbReference type="ARBA" id="ARBA00049598"/>
    </source>
</evidence>
<dbReference type="InterPro" id="IPR057721">
    <property type="entry name" value="BCD1_alpha/beta"/>
</dbReference>
<dbReference type="OrthoDB" id="272357at2759"/>
<evidence type="ECO:0000256" key="10">
    <source>
        <dbReference type="ARBA" id="ARBA00061949"/>
    </source>
</evidence>
<dbReference type="SUPFAM" id="SSF144232">
    <property type="entry name" value="HIT/MYND zinc finger-like"/>
    <property type="match status" value="1"/>
</dbReference>
<dbReference type="GO" id="GO:0008270">
    <property type="term" value="F:zinc ion binding"/>
    <property type="evidence" value="ECO:0007669"/>
    <property type="project" value="UniProtKB-UniRule"/>
</dbReference>
<sequence length="430" mass="48206">MADPVLTSLCSICHVSVPRYKCPRCRAQTCSLPCIKRHKAWSACSGQRDATTFVPRSRLRSAAGIDHDYNFLHGIELSLERSEKLLIEEKGLVRQEELRPTTTQQIRWKTGRDGKSRRVLVTRVMREAKGRTIAKGLAKRLKQLNVRVVRAPSGMSRQRENNTTLNVRTGRINWQVEWMYHDSEVGQKDAISRILSKVMDDVPIFEAYFAALEESARKGGAGQSRKDPRATNRPSEAQSCTDSRWHYGVDCVQDCVDGKWTLFSGGHLDEWPAIKQDSQRKQFRFFLANTRTASDEATHVTALGPEDCLREILRNSFVFEFPTIHVFRLGRALPQGFVLGGPKDARRPKRKVGWEAERASKRGKLASDREDGEVGSGSSSEDDDGEVAGNASWEVGEVIAEESLGEEDDEDDDDEDEDDTSSSGTGSEDD</sequence>
<dbReference type="AlphaFoldDB" id="A0A166PRG6"/>
<evidence type="ECO:0000256" key="4">
    <source>
        <dbReference type="ARBA" id="ARBA00022723"/>
    </source>
</evidence>
<dbReference type="GO" id="GO:0048254">
    <property type="term" value="P:snoRNA localization"/>
    <property type="evidence" value="ECO:0007669"/>
    <property type="project" value="TreeGrafter"/>
</dbReference>
<gene>
    <name evidence="16" type="ORF">AAL_03118</name>
</gene>
<evidence type="ECO:0000259" key="15">
    <source>
        <dbReference type="PROSITE" id="PS51083"/>
    </source>
</evidence>
<feature type="compositionally biased region" description="Low complexity" evidence="14">
    <location>
        <begin position="421"/>
        <end position="430"/>
    </location>
</feature>
<keyword evidence="17" id="KW-1185">Reference proteome</keyword>
<dbReference type="GO" id="GO:0070761">
    <property type="term" value="C:pre-snoRNP complex"/>
    <property type="evidence" value="ECO:0007669"/>
    <property type="project" value="TreeGrafter"/>
</dbReference>
<evidence type="ECO:0000256" key="14">
    <source>
        <dbReference type="SAM" id="MobiDB-lite"/>
    </source>
</evidence>
<evidence type="ECO:0000256" key="11">
    <source>
        <dbReference type="ARBA" id="ARBA00068630"/>
    </source>
</evidence>
<dbReference type="PROSITE" id="PS51083">
    <property type="entry name" value="ZF_HIT"/>
    <property type="match status" value="1"/>
</dbReference>
<dbReference type="InterPro" id="IPR007529">
    <property type="entry name" value="Znf_HIT"/>
</dbReference>
<dbReference type="PANTHER" id="PTHR13483:SF11">
    <property type="entry name" value="ZINC FINGER HIT DOMAIN-CONTAINING PROTEIN 3"/>
    <property type="match status" value="1"/>
</dbReference>
<evidence type="ECO:0000313" key="17">
    <source>
        <dbReference type="Proteomes" id="UP000078544"/>
    </source>
</evidence>
<reference evidence="16 17" key="1">
    <citation type="journal article" date="2016" name="Genome Biol. Evol.">
        <title>Divergent and convergent evolution of fungal pathogenicity.</title>
        <authorList>
            <person name="Shang Y."/>
            <person name="Xiao G."/>
            <person name="Zheng P."/>
            <person name="Cen K."/>
            <person name="Zhan S."/>
            <person name="Wang C."/>
        </authorList>
    </citation>
    <scope>NUCLEOTIDE SEQUENCE [LARGE SCALE GENOMIC DNA]</scope>
    <source>
        <strain evidence="16 17">RCEF 2490</strain>
    </source>
</reference>
<evidence type="ECO:0000256" key="2">
    <source>
        <dbReference type="ARBA" id="ARBA00022517"/>
    </source>
</evidence>
<evidence type="ECO:0000256" key="3">
    <source>
        <dbReference type="ARBA" id="ARBA00022553"/>
    </source>
</evidence>
<protein>
    <recommendedName>
        <fullName evidence="11">Box C/D snoRNA protein 1</fullName>
    </recommendedName>
    <alternativeName>
        <fullName evidence="12">Zinc finger HIT domain-containing protein 6</fullName>
    </alternativeName>
</protein>
<comment type="caution">
    <text evidence="16">The sequence shown here is derived from an EMBL/GenBank/DDBJ whole genome shotgun (WGS) entry which is preliminary data.</text>
</comment>
<feature type="region of interest" description="Disordered" evidence="14">
    <location>
        <begin position="338"/>
        <end position="430"/>
    </location>
</feature>
<keyword evidence="4" id="KW-0479">Metal-binding</keyword>
<dbReference type="PANTHER" id="PTHR13483">
    <property type="entry name" value="BOX C_D SNORNA PROTEIN 1-RELATED"/>
    <property type="match status" value="1"/>
</dbReference>
<keyword evidence="5 13" id="KW-0863">Zinc-finger</keyword>
<dbReference type="EMBL" id="AZGY01000005">
    <property type="protein sequence ID" value="KZZ98600.1"/>
    <property type="molecule type" value="Genomic_DNA"/>
</dbReference>
<dbReference type="FunFam" id="3.30.60.190:FF:000001">
    <property type="entry name" value="box C/D snoRNA protein 1"/>
    <property type="match status" value="1"/>
</dbReference>
<comment type="similarity">
    <text evidence="9">Belongs to the BCD1 family.</text>
</comment>
<evidence type="ECO:0000256" key="1">
    <source>
        <dbReference type="ARBA" id="ARBA00022499"/>
    </source>
</evidence>
<dbReference type="GO" id="GO:0000463">
    <property type="term" value="P:maturation of LSU-rRNA from tricistronic rRNA transcript (SSU-rRNA, 5.8S rRNA, LSU-rRNA)"/>
    <property type="evidence" value="ECO:0007669"/>
    <property type="project" value="TreeGrafter"/>
</dbReference>
<name>A0A166PRG6_9HYPO</name>
<dbReference type="GO" id="GO:0005634">
    <property type="term" value="C:nucleus"/>
    <property type="evidence" value="ECO:0007669"/>
    <property type="project" value="TreeGrafter"/>
</dbReference>